<dbReference type="GO" id="GO:0000981">
    <property type="term" value="F:DNA-binding transcription factor activity, RNA polymerase II-specific"/>
    <property type="evidence" value="ECO:0007669"/>
    <property type="project" value="TreeGrafter"/>
</dbReference>
<dbReference type="PANTHER" id="PTHR11949">
    <property type="entry name" value="INTERFERON REGULATORY FACTOR"/>
    <property type="match status" value="1"/>
</dbReference>
<dbReference type="AlphaFoldDB" id="A0A8J5JYW5"/>
<keyword evidence="5" id="KW-1185">Reference proteome</keyword>
<comment type="caution">
    <text evidence="4">The sequence shown here is derived from an EMBL/GenBank/DDBJ whole genome shotgun (WGS) entry which is preliminary data.</text>
</comment>
<reference evidence="4" key="1">
    <citation type="journal article" date="2021" name="Sci. Adv.">
        <title>The American lobster genome reveals insights on longevity, neural, and immune adaptations.</title>
        <authorList>
            <person name="Polinski J.M."/>
            <person name="Zimin A.V."/>
            <person name="Clark K.F."/>
            <person name="Kohn A.B."/>
            <person name="Sadowski N."/>
            <person name="Timp W."/>
            <person name="Ptitsyn A."/>
            <person name="Khanna P."/>
            <person name="Romanova D.Y."/>
            <person name="Williams P."/>
            <person name="Greenwood S.J."/>
            <person name="Moroz L.L."/>
            <person name="Walt D.R."/>
            <person name="Bodnar A.G."/>
        </authorList>
    </citation>
    <scope>NUCLEOTIDE SEQUENCE</scope>
    <source>
        <strain evidence="4">GMGI-L3</strain>
    </source>
</reference>
<dbReference type="Gene3D" id="1.10.10.10">
    <property type="entry name" value="Winged helix-like DNA-binding domain superfamily/Winged helix DNA-binding domain"/>
    <property type="match status" value="1"/>
</dbReference>
<dbReference type="InterPro" id="IPR036390">
    <property type="entry name" value="WH_DNA-bd_sf"/>
</dbReference>
<protein>
    <submittedName>
        <fullName evidence="4">Interferon regulatory factor 4-like</fullName>
    </submittedName>
</protein>
<keyword evidence="2" id="KW-0732">Signal</keyword>
<sequence>LQRVTTVLLLLTLTHSLGVHHKTIMTPAAITDAPMDLSMKTRRKLRLEEFLRQNLDQAPAGRVIQWVDRDRGIFRILWTHQSSGAFTQEDAALFRYWALARGKPASLSSVELKQSLRMALNKSPSVERLSATHDEYRYFKFTEWGSRRSSGTKRPRSPEDVRKKSSTCNKPPPLLPITSYTGEESSRPAGWKADCSLFLQQSEGFQVPTGKESQAGLTGLHHRSSPMFQWLGSDHLTGGGVREPILREQMLGKQLLGEQLLARQLRGEQLSTERQLSELSTREHFLEKKFNRGYVSEEQLPGDRSLGNLMIGEHLGYFPKTHSPQAYIETREALHSVPSFRDSYSRLDSENFLSLYSDACGYPQLVPHYDHTATSSSYHSVYESLPTAKDYYKDVRHLYSDVRYPNETL</sequence>
<dbReference type="GO" id="GO:0005634">
    <property type="term" value="C:nucleus"/>
    <property type="evidence" value="ECO:0007669"/>
    <property type="project" value="TreeGrafter"/>
</dbReference>
<organism evidence="4 5">
    <name type="scientific">Homarus americanus</name>
    <name type="common">American lobster</name>
    <dbReference type="NCBI Taxonomy" id="6706"/>
    <lineage>
        <taxon>Eukaryota</taxon>
        <taxon>Metazoa</taxon>
        <taxon>Ecdysozoa</taxon>
        <taxon>Arthropoda</taxon>
        <taxon>Crustacea</taxon>
        <taxon>Multicrustacea</taxon>
        <taxon>Malacostraca</taxon>
        <taxon>Eumalacostraca</taxon>
        <taxon>Eucarida</taxon>
        <taxon>Decapoda</taxon>
        <taxon>Pleocyemata</taxon>
        <taxon>Astacidea</taxon>
        <taxon>Nephropoidea</taxon>
        <taxon>Nephropidae</taxon>
        <taxon>Homarus</taxon>
    </lineage>
</organism>
<dbReference type="GO" id="GO:0000978">
    <property type="term" value="F:RNA polymerase II cis-regulatory region sequence-specific DNA binding"/>
    <property type="evidence" value="ECO:0007669"/>
    <property type="project" value="TreeGrafter"/>
</dbReference>
<evidence type="ECO:0000256" key="2">
    <source>
        <dbReference type="SAM" id="SignalP"/>
    </source>
</evidence>
<dbReference type="EMBL" id="JAHLQT010026447">
    <property type="protein sequence ID" value="KAG7163498.1"/>
    <property type="molecule type" value="Genomic_DNA"/>
</dbReference>
<accession>A0A8J5JYW5</accession>
<evidence type="ECO:0000256" key="1">
    <source>
        <dbReference type="SAM" id="MobiDB-lite"/>
    </source>
</evidence>
<dbReference type="Proteomes" id="UP000747542">
    <property type="component" value="Unassembled WGS sequence"/>
</dbReference>
<feature type="chain" id="PRO_5035190295" evidence="2">
    <location>
        <begin position="17"/>
        <end position="409"/>
    </location>
</feature>
<evidence type="ECO:0000313" key="4">
    <source>
        <dbReference type="EMBL" id="KAG7163498.1"/>
    </source>
</evidence>
<dbReference type="PROSITE" id="PS51507">
    <property type="entry name" value="IRF_2"/>
    <property type="match status" value="1"/>
</dbReference>
<dbReference type="PANTHER" id="PTHR11949:SF17">
    <property type="entry name" value="IRF TRYPTOPHAN PENTAD REPEAT DOMAIN-CONTAINING PROTEIN"/>
    <property type="match status" value="1"/>
</dbReference>
<evidence type="ECO:0000313" key="5">
    <source>
        <dbReference type="Proteomes" id="UP000747542"/>
    </source>
</evidence>
<dbReference type="InterPro" id="IPR036388">
    <property type="entry name" value="WH-like_DNA-bd_sf"/>
</dbReference>
<feature type="non-terminal residue" evidence="4">
    <location>
        <position position="409"/>
    </location>
</feature>
<feature type="region of interest" description="Disordered" evidence="1">
    <location>
        <begin position="146"/>
        <end position="186"/>
    </location>
</feature>
<gene>
    <name evidence="4" type="primary">IRF4-L</name>
    <name evidence="4" type="ORF">Hamer_G002682</name>
</gene>
<name>A0A8J5JYW5_HOMAM</name>
<dbReference type="SMART" id="SM00348">
    <property type="entry name" value="IRF"/>
    <property type="match status" value="1"/>
</dbReference>
<dbReference type="Pfam" id="PF00605">
    <property type="entry name" value="IRF"/>
    <property type="match status" value="1"/>
</dbReference>
<dbReference type="InterPro" id="IPR001346">
    <property type="entry name" value="Interferon_reg_fact_DNA-bd_dom"/>
</dbReference>
<feature type="domain" description="IRF tryptophan pentad repeat" evidence="3">
    <location>
        <begin position="44"/>
        <end position="143"/>
    </location>
</feature>
<evidence type="ECO:0000259" key="3">
    <source>
        <dbReference type="PROSITE" id="PS51507"/>
    </source>
</evidence>
<dbReference type="SUPFAM" id="SSF46785">
    <property type="entry name" value="Winged helix' DNA-binding domain"/>
    <property type="match status" value="1"/>
</dbReference>
<proteinExistence type="predicted"/>
<feature type="signal peptide" evidence="2">
    <location>
        <begin position="1"/>
        <end position="16"/>
    </location>
</feature>